<feature type="compositionally biased region" description="Polar residues" evidence="1">
    <location>
        <begin position="117"/>
        <end position="126"/>
    </location>
</feature>
<proteinExistence type="predicted"/>
<evidence type="ECO:0000313" key="3">
    <source>
        <dbReference type="EMBL" id="GIY48323.1"/>
    </source>
</evidence>
<feature type="signal peptide" evidence="2">
    <location>
        <begin position="1"/>
        <end position="17"/>
    </location>
</feature>
<keyword evidence="2" id="KW-0732">Signal</keyword>
<organism evidence="3 4">
    <name type="scientific">Caerostris extrusa</name>
    <name type="common">Bark spider</name>
    <name type="synonym">Caerostris bankana</name>
    <dbReference type="NCBI Taxonomy" id="172846"/>
    <lineage>
        <taxon>Eukaryota</taxon>
        <taxon>Metazoa</taxon>
        <taxon>Ecdysozoa</taxon>
        <taxon>Arthropoda</taxon>
        <taxon>Chelicerata</taxon>
        <taxon>Arachnida</taxon>
        <taxon>Araneae</taxon>
        <taxon>Araneomorphae</taxon>
        <taxon>Entelegynae</taxon>
        <taxon>Araneoidea</taxon>
        <taxon>Araneidae</taxon>
        <taxon>Caerostris</taxon>
    </lineage>
</organism>
<evidence type="ECO:0008006" key="5">
    <source>
        <dbReference type="Google" id="ProtNLM"/>
    </source>
</evidence>
<sequence>MLSLVLFFEALFFLVRSEKVSLSKILVARRLNCCLMQMFQSPTLSAQILVTIISLKQVAICRLLSSSAKIYEAKVPWRPFGAAFVAGRFPFRCVTLQIDRFSEDFALRHLITFQGRESNSPRTSYSPCDLEQGSDLGIKAL</sequence>
<protein>
    <recommendedName>
        <fullName evidence="5">Secreted protein</fullName>
    </recommendedName>
</protein>
<accession>A0AAV4TP12</accession>
<dbReference type="Proteomes" id="UP001054945">
    <property type="component" value="Unassembled WGS sequence"/>
</dbReference>
<feature type="chain" id="PRO_5043484111" description="Secreted protein" evidence="2">
    <location>
        <begin position="18"/>
        <end position="141"/>
    </location>
</feature>
<comment type="caution">
    <text evidence="3">The sequence shown here is derived from an EMBL/GenBank/DDBJ whole genome shotgun (WGS) entry which is preliminary data.</text>
</comment>
<dbReference type="AlphaFoldDB" id="A0AAV4TP12"/>
<keyword evidence="4" id="KW-1185">Reference proteome</keyword>
<dbReference type="EMBL" id="BPLR01011702">
    <property type="protein sequence ID" value="GIY48323.1"/>
    <property type="molecule type" value="Genomic_DNA"/>
</dbReference>
<name>A0AAV4TP12_CAEEX</name>
<evidence type="ECO:0000256" key="1">
    <source>
        <dbReference type="SAM" id="MobiDB-lite"/>
    </source>
</evidence>
<evidence type="ECO:0000313" key="4">
    <source>
        <dbReference type="Proteomes" id="UP001054945"/>
    </source>
</evidence>
<feature type="region of interest" description="Disordered" evidence="1">
    <location>
        <begin position="117"/>
        <end position="141"/>
    </location>
</feature>
<evidence type="ECO:0000256" key="2">
    <source>
        <dbReference type="SAM" id="SignalP"/>
    </source>
</evidence>
<gene>
    <name evidence="3" type="ORF">CEXT_281991</name>
</gene>
<reference evidence="3 4" key="1">
    <citation type="submission" date="2021-06" db="EMBL/GenBank/DDBJ databases">
        <title>Caerostris extrusa draft genome.</title>
        <authorList>
            <person name="Kono N."/>
            <person name="Arakawa K."/>
        </authorList>
    </citation>
    <scope>NUCLEOTIDE SEQUENCE [LARGE SCALE GENOMIC DNA]</scope>
</reference>